<proteinExistence type="predicted"/>
<dbReference type="Gene3D" id="3.40.50.300">
    <property type="entry name" value="P-loop containing nucleotide triphosphate hydrolases"/>
    <property type="match status" value="1"/>
</dbReference>
<dbReference type="Pfam" id="PF13189">
    <property type="entry name" value="Cytidylate_kin2"/>
    <property type="match status" value="1"/>
</dbReference>
<dbReference type="EMBL" id="QRVK01000007">
    <property type="protein sequence ID" value="RGS43326.1"/>
    <property type="molecule type" value="Genomic_DNA"/>
</dbReference>
<keyword evidence="1" id="KW-0808">Transferase</keyword>
<dbReference type="InterPro" id="IPR027417">
    <property type="entry name" value="P-loop_NTPase"/>
</dbReference>
<dbReference type="Proteomes" id="UP000283295">
    <property type="component" value="Unassembled WGS sequence"/>
</dbReference>
<dbReference type="SUPFAM" id="SSF52540">
    <property type="entry name" value="P-loop containing nucleoside triphosphate hydrolases"/>
    <property type="match status" value="1"/>
</dbReference>
<protein>
    <submittedName>
        <fullName evidence="1">Cytidylate kinase-like family protein</fullName>
    </submittedName>
</protein>
<dbReference type="AlphaFoldDB" id="A0A3R5YUN4"/>
<dbReference type="GO" id="GO:0016301">
    <property type="term" value="F:kinase activity"/>
    <property type="evidence" value="ECO:0007669"/>
    <property type="project" value="UniProtKB-KW"/>
</dbReference>
<name>A0A3R5YUN4_9FIRM</name>
<evidence type="ECO:0000313" key="2">
    <source>
        <dbReference type="Proteomes" id="UP000283295"/>
    </source>
</evidence>
<sequence length="209" mass="23693">MGVVIMAEKKIITIGRQFGSGGKQIGEALAEKMNIPFYDKELLKEAAKDSGICEEIFDSFDEKPTNSFLYSLVMDPYSLGFGNSTELPLNHKVFLAAFDTIKNLAEKNGSCVFVGRCADYALRDLDNVVNVFLYADMEDRAARIAKKYNISESKAKDMIKKEDKARASYYNYYTSKRWGEMKGYDICINTSKYGIDKTIDLLYDIVNNY</sequence>
<accession>A0A3R5YUN4</accession>
<dbReference type="OrthoDB" id="9781180at2"/>
<keyword evidence="1" id="KW-0418">Kinase</keyword>
<evidence type="ECO:0000313" key="1">
    <source>
        <dbReference type="EMBL" id="RGS43326.1"/>
    </source>
</evidence>
<reference evidence="1 2" key="1">
    <citation type="submission" date="2018-08" db="EMBL/GenBank/DDBJ databases">
        <title>A genome reference for cultivated species of the human gut microbiota.</title>
        <authorList>
            <person name="Zou Y."/>
            <person name="Xue W."/>
            <person name="Luo G."/>
        </authorList>
    </citation>
    <scope>NUCLEOTIDE SEQUENCE [LARGE SCALE GENOMIC DNA]</scope>
    <source>
        <strain evidence="1 2">AF22-21</strain>
    </source>
</reference>
<organism evidence="1 2">
    <name type="scientific">Coprococcus eutactus</name>
    <dbReference type="NCBI Taxonomy" id="33043"/>
    <lineage>
        <taxon>Bacteria</taxon>
        <taxon>Bacillati</taxon>
        <taxon>Bacillota</taxon>
        <taxon>Clostridia</taxon>
        <taxon>Lachnospirales</taxon>
        <taxon>Lachnospiraceae</taxon>
        <taxon>Coprococcus</taxon>
    </lineage>
</organism>
<gene>
    <name evidence="1" type="ORF">DWX94_04440</name>
</gene>
<comment type="caution">
    <text evidence="1">The sequence shown here is derived from an EMBL/GenBank/DDBJ whole genome shotgun (WGS) entry which is preliminary data.</text>
</comment>